<dbReference type="PANTHER" id="PTHR11461">
    <property type="entry name" value="SERINE PROTEASE INHIBITOR, SERPIN"/>
    <property type="match status" value="1"/>
</dbReference>
<reference evidence="3" key="3">
    <citation type="submission" date="2025-09" db="UniProtKB">
        <authorList>
            <consortium name="Ensembl"/>
        </authorList>
    </citation>
    <scope>IDENTIFICATION</scope>
</reference>
<evidence type="ECO:0000313" key="4">
    <source>
        <dbReference type="Proteomes" id="UP000291020"/>
    </source>
</evidence>
<evidence type="ECO:0000259" key="2">
    <source>
        <dbReference type="SMART" id="SM00093"/>
    </source>
</evidence>
<dbReference type="InterPro" id="IPR000215">
    <property type="entry name" value="Serpin_fam"/>
</dbReference>
<evidence type="ECO:0000256" key="1">
    <source>
        <dbReference type="RuleBase" id="RU000411"/>
    </source>
</evidence>
<evidence type="ECO:0000313" key="3">
    <source>
        <dbReference type="Ensembl" id="ENSGAGP00000036400.1"/>
    </source>
</evidence>
<dbReference type="SUPFAM" id="SSF56574">
    <property type="entry name" value="Serpins"/>
    <property type="match status" value="1"/>
</dbReference>
<dbReference type="InterPro" id="IPR023796">
    <property type="entry name" value="Serpin_dom"/>
</dbReference>
<name>A0A452J7R3_9SAUR</name>
<dbReference type="GO" id="GO:0007596">
    <property type="term" value="P:blood coagulation"/>
    <property type="evidence" value="ECO:0007669"/>
    <property type="project" value="InterPro"/>
</dbReference>
<dbReference type="PROSITE" id="PS00284">
    <property type="entry name" value="SERPIN"/>
    <property type="match status" value="1"/>
</dbReference>
<dbReference type="InterPro" id="IPR023795">
    <property type="entry name" value="Serpin_CS"/>
</dbReference>
<reference evidence="4" key="1">
    <citation type="journal article" date="2017" name="PLoS ONE">
        <title>The Agassiz's desert tortoise genome provides a resource for the conservation of a threatened species.</title>
        <authorList>
            <person name="Tollis M."/>
            <person name="DeNardo D.F."/>
            <person name="Cornelius J.A."/>
            <person name="Dolby G.A."/>
            <person name="Edwards T."/>
            <person name="Henen B.T."/>
            <person name="Karl A.E."/>
            <person name="Murphy R.W."/>
            <person name="Kusumi K."/>
        </authorList>
    </citation>
    <scope>NUCLEOTIDE SEQUENCE [LARGE SCALE GENOMIC DNA]</scope>
</reference>
<dbReference type="Gene3D" id="2.30.39.10">
    <property type="entry name" value="Alpha-1-antitrypsin, domain 1"/>
    <property type="match status" value="1"/>
</dbReference>
<accession>A0A452J7R3</accession>
<dbReference type="Gene3D" id="3.30.497.10">
    <property type="entry name" value="Antithrombin, subunit I, domain 2"/>
    <property type="match status" value="1"/>
</dbReference>
<dbReference type="GO" id="GO:0005615">
    <property type="term" value="C:extracellular space"/>
    <property type="evidence" value="ECO:0007669"/>
    <property type="project" value="InterPro"/>
</dbReference>
<dbReference type="GO" id="GO:0004867">
    <property type="term" value="F:serine-type endopeptidase inhibitor activity"/>
    <property type="evidence" value="ECO:0007669"/>
    <property type="project" value="InterPro"/>
</dbReference>
<dbReference type="InterPro" id="IPR042178">
    <property type="entry name" value="Serpin_sf_1"/>
</dbReference>
<proteinExistence type="inferred from homology"/>
<keyword evidence="4" id="KW-1185">Reference proteome</keyword>
<dbReference type="AlphaFoldDB" id="A0A452J7R3"/>
<dbReference type="PANTHER" id="PTHR11461:SF191">
    <property type="entry name" value="PROTEIN Z-DEPENDENT PROTEASE INHIBITOR"/>
    <property type="match status" value="1"/>
</dbReference>
<comment type="similarity">
    <text evidence="1">Belongs to the serpin family.</text>
</comment>
<sequence>MNFLTCLQWYWIISPGPHNLIMAQQTQTVTWKLRGCSLVYKARRKYYVPIILPSSPVTPSCLPNQEIAYSTTDQLLHRSTAESFAKQVPLEFTLYNLTEKNMDFGFNLYRKISLKHDNNVFFSPLSVSFVMAVFMLAAEGETYKQIARGTNLHLFQDKENFHPLPALFKQLNENITANEELVLQRGSFSFIQKNFRLKEPFLNLSKQYFDMEFLSVDFHNSTHAKNVINQNINKKTKGKIPKLFEELDQHAKLVFVDYVLFKGKWLQPFNTRFTELDTFHIDKYRNIQVPMMFKSDKVASTSDKNLGCIVLKLPYRGSAHMLIAMPEKEGDYASLEDHITAELVESWLRNMKTRKMDIFFPKFKLDQKYQMHELLHALRIQNLFTRKADLSQLTDQRFVKVSKVRLTTVIEVDEKGTEAAAVSGSEITAYSMPPTIKVNRPFLFMIYEETFKALLFMGRVVNPTEL</sequence>
<dbReference type="InterPro" id="IPR036186">
    <property type="entry name" value="Serpin_sf"/>
</dbReference>
<dbReference type="Pfam" id="PF00079">
    <property type="entry name" value="Serpin"/>
    <property type="match status" value="1"/>
</dbReference>
<dbReference type="SMART" id="SM00093">
    <property type="entry name" value="SERPIN"/>
    <property type="match status" value="1"/>
</dbReference>
<organism evidence="3 4">
    <name type="scientific">Gopherus agassizii</name>
    <name type="common">Agassiz's desert tortoise</name>
    <dbReference type="NCBI Taxonomy" id="38772"/>
    <lineage>
        <taxon>Eukaryota</taxon>
        <taxon>Metazoa</taxon>
        <taxon>Chordata</taxon>
        <taxon>Craniata</taxon>
        <taxon>Vertebrata</taxon>
        <taxon>Euteleostomi</taxon>
        <taxon>Archelosauria</taxon>
        <taxon>Testudinata</taxon>
        <taxon>Testudines</taxon>
        <taxon>Cryptodira</taxon>
        <taxon>Durocryptodira</taxon>
        <taxon>Testudinoidea</taxon>
        <taxon>Testudinidae</taxon>
        <taxon>Gopherus</taxon>
    </lineage>
</organism>
<reference evidence="3" key="2">
    <citation type="submission" date="2025-08" db="UniProtKB">
        <authorList>
            <consortium name="Ensembl"/>
        </authorList>
    </citation>
    <scope>IDENTIFICATION</scope>
</reference>
<protein>
    <recommendedName>
        <fullName evidence="2">Serpin domain-containing protein</fullName>
    </recommendedName>
</protein>
<dbReference type="Proteomes" id="UP000291020">
    <property type="component" value="Unassembled WGS sequence"/>
</dbReference>
<feature type="domain" description="Serpin" evidence="2">
    <location>
        <begin position="106"/>
        <end position="463"/>
    </location>
</feature>
<dbReference type="InterPro" id="IPR033835">
    <property type="entry name" value="PZI_serpin_dom"/>
</dbReference>
<dbReference type="CDD" id="cd02055">
    <property type="entry name" value="serpinA10_PZI"/>
    <property type="match status" value="1"/>
</dbReference>
<dbReference type="InterPro" id="IPR042185">
    <property type="entry name" value="Serpin_sf_2"/>
</dbReference>
<dbReference type="Ensembl" id="ENSGAGT00000041224.1">
    <property type="protein sequence ID" value="ENSGAGP00000036400.1"/>
    <property type="gene ID" value="ENSGAGG00000025808.1"/>
</dbReference>
<dbReference type="FunFam" id="3.30.497.10:FF:000001">
    <property type="entry name" value="Serine protease inhibitor"/>
    <property type="match status" value="1"/>
</dbReference>
<dbReference type="STRING" id="38772.ENSGAGP00000036400"/>